<keyword evidence="2" id="KW-1185">Reference proteome</keyword>
<protein>
    <recommendedName>
        <fullName evidence="3">Asparagine synthetase domain-containing protein</fullName>
    </recommendedName>
</protein>
<evidence type="ECO:0000313" key="2">
    <source>
        <dbReference type="Proteomes" id="UP001597307"/>
    </source>
</evidence>
<comment type="caution">
    <text evidence="1">The sequence shown here is derived from an EMBL/GenBank/DDBJ whole genome shotgun (WGS) entry which is preliminary data.</text>
</comment>
<evidence type="ECO:0000313" key="1">
    <source>
        <dbReference type="EMBL" id="MFD1846991.1"/>
    </source>
</evidence>
<dbReference type="EMBL" id="JBHUGA010000036">
    <property type="protein sequence ID" value="MFD1846991.1"/>
    <property type="molecule type" value="Genomic_DNA"/>
</dbReference>
<reference evidence="2" key="1">
    <citation type="journal article" date="2019" name="Int. J. Syst. Evol. Microbiol.">
        <title>The Global Catalogue of Microorganisms (GCM) 10K type strain sequencing project: providing services to taxonomists for standard genome sequencing and annotation.</title>
        <authorList>
            <consortium name="The Broad Institute Genomics Platform"/>
            <consortium name="The Broad Institute Genome Sequencing Center for Infectious Disease"/>
            <person name="Wu L."/>
            <person name="Ma J."/>
        </authorList>
    </citation>
    <scope>NUCLEOTIDE SEQUENCE [LARGE SCALE GENOMIC DNA]</scope>
    <source>
        <strain evidence="2">JCM 11496</strain>
    </source>
</reference>
<dbReference type="RefSeq" id="WP_343878735.1">
    <property type="nucleotide sequence ID" value="NZ_BAAAIJ010000025.1"/>
</dbReference>
<proteinExistence type="predicted"/>
<dbReference type="Proteomes" id="UP001597307">
    <property type="component" value="Unassembled WGS sequence"/>
</dbReference>
<sequence length="569" mass="62358">MNAMEIRKSHASEHFQKLNKGPVLRTEAGDGGSGFIGWVPESLAVDWRFFQSRDNAGVAWLHIPSLAGGPESGVDAWGLGQAVLDGQHKSGEIGAPFAVARWQNGQLDIANDMLGLVRLFHFSFDGGDVWTTRPGLAHIFMGEIPKKNRLAWGGMATLGWASSGTTQLGDGRQLPGGSYVSGGIRNGQRFLSVENVFNDWLRTSRETAEPSPAASVRDMELYMSTAKRWPRQAMADLSGGKDSRVVAAIGIRSNALKGVRTIATDHGEVETAQHLMSLIDTNIEHRIDARKDPSRPGSSFVRRLGSQHQAWEGRFLATTAYNSAEFEGFAPLSAPMFNGLGGEVMAGGNLLGAWHDRLINAPGPAARDKLATMVKVATGASEETKEMVIADIQEYVNKASEMGLNGAAGVMDIFYHLDKMPNWSIPYATPHTLTPLFAPSLLTYAAQRTGKPVEYGEAHRRLLREAIPEWAYVPFYKPTAQKRAVPFIWQNGDWEEIRAYITEHLDQALSFSPDLTNIGLGKIDAGEGTKREEIFVQRLIWEITFDSYLQEIEEAAKATSHAIKSRLAS</sequence>
<organism evidence="1 2">
    <name type="scientific">Arthrobacter flavus</name>
    <dbReference type="NCBI Taxonomy" id="95172"/>
    <lineage>
        <taxon>Bacteria</taxon>
        <taxon>Bacillati</taxon>
        <taxon>Actinomycetota</taxon>
        <taxon>Actinomycetes</taxon>
        <taxon>Micrococcales</taxon>
        <taxon>Micrococcaceae</taxon>
        <taxon>Arthrobacter</taxon>
    </lineage>
</organism>
<evidence type="ECO:0008006" key="3">
    <source>
        <dbReference type="Google" id="ProtNLM"/>
    </source>
</evidence>
<name>A0ABW4Q8P3_9MICC</name>
<accession>A0ABW4Q8P3</accession>
<gene>
    <name evidence="1" type="ORF">ACFSFX_10310</name>
</gene>